<feature type="chain" id="PRO_5009724320" description="Right handed beta helix domain-containing protein" evidence="1">
    <location>
        <begin position="32"/>
        <end position="515"/>
    </location>
</feature>
<dbReference type="InParanoid" id="U5GZU4"/>
<dbReference type="HOGENOM" id="CLU_529138_0_0_1"/>
<reference evidence="2 4" key="3">
    <citation type="journal article" date="2015" name="BMC Genomics">
        <title>Sex and parasites: genomic and transcriptomic analysis of Microbotryum lychnidis-dioicae, the biotrophic and plant-castrating anther smut fungus.</title>
        <authorList>
            <person name="Perlin M.H."/>
            <person name="Amselem J."/>
            <person name="Fontanillas E."/>
            <person name="Toh S.S."/>
            <person name="Chen Z."/>
            <person name="Goldberg J."/>
            <person name="Duplessis S."/>
            <person name="Henrissat B."/>
            <person name="Young S."/>
            <person name="Zeng Q."/>
            <person name="Aguileta G."/>
            <person name="Petit E."/>
            <person name="Badouin H."/>
            <person name="Andrews J."/>
            <person name="Razeeq D."/>
            <person name="Gabaldon T."/>
            <person name="Quesneville H."/>
            <person name="Giraud T."/>
            <person name="Hood M.E."/>
            <person name="Schultz D.J."/>
            <person name="Cuomo C.A."/>
        </authorList>
    </citation>
    <scope>NUCLEOTIDE SEQUENCE [LARGE SCALE GENOMIC DNA]</scope>
    <source>
        <strain evidence="2">P1A1 Lamole</strain>
        <strain evidence="4">p1A1 Lamole</strain>
    </source>
</reference>
<dbReference type="EnsemblFungi" id="MVLG_00690T0">
    <property type="protein sequence ID" value="MVLG_00690T0"/>
    <property type="gene ID" value="MVLG_00690"/>
</dbReference>
<dbReference type="AlphaFoldDB" id="U5GZU4"/>
<dbReference type="Gene3D" id="2.160.20.10">
    <property type="entry name" value="Single-stranded right-handed beta-helix, Pectin lyase-like"/>
    <property type="match status" value="1"/>
</dbReference>
<dbReference type="SUPFAM" id="SSF51126">
    <property type="entry name" value="Pectin lyase-like"/>
    <property type="match status" value="1"/>
</dbReference>
<evidence type="ECO:0000313" key="4">
    <source>
        <dbReference type="Proteomes" id="UP000017200"/>
    </source>
</evidence>
<dbReference type="OrthoDB" id="2587928at2759"/>
<evidence type="ECO:0000256" key="1">
    <source>
        <dbReference type="SAM" id="SignalP"/>
    </source>
</evidence>
<accession>U5GZU4</accession>
<reference evidence="4" key="1">
    <citation type="submission" date="2010-11" db="EMBL/GenBank/DDBJ databases">
        <title>The genome sequence of Microbotryum violaceum strain p1A1 Lamole.</title>
        <authorList>
            <person name="Cuomo C."/>
            <person name="Perlin M."/>
            <person name="Young S.K."/>
            <person name="Zeng Q."/>
            <person name="Gargeya S."/>
            <person name="Alvarado L."/>
            <person name="Berlin A."/>
            <person name="Chapman S.B."/>
            <person name="Chen Z."/>
            <person name="Freedman E."/>
            <person name="Gellesch M."/>
            <person name="Goldberg J."/>
            <person name="Griggs A."/>
            <person name="Gujja S."/>
            <person name="Heilman E."/>
            <person name="Heiman D."/>
            <person name="Howarth C."/>
            <person name="Mehta T."/>
            <person name="Neiman D."/>
            <person name="Pearson M."/>
            <person name="Roberts A."/>
            <person name="Saif S."/>
            <person name="Shea T."/>
            <person name="Shenoy N."/>
            <person name="Sisk P."/>
            <person name="Stolte C."/>
            <person name="Sykes S."/>
            <person name="White J."/>
            <person name="Yandava C."/>
            <person name="Haas B."/>
            <person name="Nusbaum C."/>
            <person name="Birren B."/>
        </authorList>
    </citation>
    <scope>NUCLEOTIDE SEQUENCE [LARGE SCALE GENOMIC DNA]</scope>
    <source>
        <strain evidence="4">p1A1 Lamole</strain>
    </source>
</reference>
<dbReference type="EMBL" id="GL541646">
    <property type="protein sequence ID" value="KDE08966.1"/>
    <property type="molecule type" value="Genomic_DNA"/>
</dbReference>
<dbReference type="Proteomes" id="UP000017200">
    <property type="component" value="Unassembled WGS sequence"/>
</dbReference>
<dbReference type="InterPro" id="IPR012334">
    <property type="entry name" value="Pectin_lyas_fold"/>
</dbReference>
<evidence type="ECO:0008006" key="5">
    <source>
        <dbReference type="Google" id="ProtNLM"/>
    </source>
</evidence>
<sequence>MARLWRKSRKSSCPLSWSLFVLAAFVTSCVARSSDSRPERAPGRGPLARTSISRVKIRQQHRLMNPYAIQKIPISSSIRNKYVIGKVDDHDGDDAQDSRDECVHNSTAHQINRMLKEGGPETRIILCQHAHISIDPHTEPIRFTAPRQAILTVGNPDQNARALIVIETGTSSTRYNGHLTTAVDASCPQCTGVQILSVQIDGGRTELGAVEGGDALVLLGGDGGEQLLRGCEISHARGFALVHVEEGIGAECEGVVISDNIFRDAGLSPLDLMLSSELARLRDGPPPYRGRERPGLWTDGISVACARSTIIDNAIVNVSGAGIILRGAPATSVASNIITATDRDMLVGIAAVPNPRFGLRDHEQAGLTIAFNQINAVSAMVRVGIATGSDLWAINRSKHVQGSVSFGTDISSNHLRSGSGYFGYTFAFSEARGIVVQHNTVAAAIWGAPTMACTRDLPMAPLVRNARTARGSLQPEVESEPFEFLLCVGPGSKASERVAGREMTRHIISRGSRGM</sequence>
<name>U5GZU4_USTV1</name>
<proteinExistence type="predicted"/>
<gene>
    <name evidence="2" type="ORF">MVLG_00690</name>
</gene>
<feature type="signal peptide" evidence="1">
    <location>
        <begin position="1"/>
        <end position="31"/>
    </location>
</feature>
<reference evidence="3" key="4">
    <citation type="submission" date="2015-06" db="UniProtKB">
        <authorList>
            <consortium name="EnsemblFungi"/>
        </authorList>
    </citation>
    <scope>IDENTIFICATION</scope>
</reference>
<keyword evidence="4" id="KW-1185">Reference proteome</keyword>
<reference evidence="2" key="2">
    <citation type="submission" date="2010-11" db="EMBL/GenBank/DDBJ databases">
        <authorList>
            <consortium name="The Broad Institute Genome Sequencing Platform"/>
            <person name="Earl A."/>
            <person name="Ward D."/>
            <person name="Feldgarden M."/>
            <person name="Gevers D."/>
            <person name="Butler R."/>
            <person name="Young S.K."/>
            <person name="Zeng Q."/>
            <person name="Gargeya S."/>
            <person name="Fitzgerald M."/>
            <person name="Haas B."/>
            <person name="Abouelleil A."/>
            <person name="Alvarado L."/>
            <person name="Arachchi H.M."/>
            <person name="Berlin A."/>
            <person name="Brown A."/>
            <person name="Chapman S.B."/>
            <person name="Chen Z."/>
            <person name="Dunbar C."/>
            <person name="Freedman E."/>
            <person name="Gearin G."/>
            <person name="Gellesch M."/>
            <person name="Goldberg J."/>
            <person name="Griggs A."/>
            <person name="Gujja S."/>
            <person name="Heilman E."/>
            <person name="Heiman D."/>
            <person name="Howarth C."/>
            <person name="Larson L."/>
            <person name="Lui A."/>
            <person name="MacDonald P.J.P."/>
            <person name="Mehta T."/>
            <person name="Montmayeur A."/>
            <person name="Murphy C."/>
            <person name="Neiman D."/>
            <person name="Pearson M."/>
            <person name="Priest M."/>
            <person name="Roberts A."/>
            <person name="Saif S."/>
            <person name="Shea T."/>
            <person name="Shenoy N."/>
            <person name="Sisk P."/>
            <person name="Stolte C."/>
            <person name="Sykes S."/>
            <person name="White J."/>
            <person name="Yandava C."/>
            <person name="Wortman J."/>
            <person name="Nusbaum C."/>
            <person name="Birren B."/>
        </authorList>
    </citation>
    <scope>NUCLEOTIDE SEQUENCE</scope>
    <source>
        <strain evidence="2">P1A1 Lamole</strain>
    </source>
</reference>
<organism evidence="2">
    <name type="scientific">Microbotryum lychnidis-dioicae (strain p1A1 Lamole / MvSl-1064)</name>
    <name type="common">Anther smut fungus</name>
    <dbReference type="NCBI Taxonomy" id="683840"/>
    <lineage>
        <taxon>Eukaryota</taxon>
        <taxon>Fungi</taxon>
        <taxon>Dikarya</taxon>
        <taxon>Basidiomycota</taxon>
        <taxon>Pucciniomycotina</taxon>
        <taxon>Microbotryomycetes</taxon>
        <taxon>Microbotryales</taxon>
        <taxon>Microbotryaceae</taxon>
        <taxon>Microbotryum</taxon>
    </lineage>
</organism>
<dbReference type="InterPro" id="IPR011050">
    <property type="entry name" value="Pectin_lyase_fold/virulence"/>
</dbReference>
<dbReference type="PROSITE" id="PS51257">
    <property type="entry name" value="PROKAR_LIPOPROTEIN"/>
    <property type="match status" value="1"/>
</dbReference>
<evidence type="ECO:0000313" key="3">
    <source>
        <dbReference type="EnsemblFungi" id="MVLG_00690T0"/>
    </source>
</evidence>
<evidence type="ECO:0000313" key="2">
    <source>
        <dbReference type="EMBL" id="KDE08966.1"/>
    </source>
</evidence>
<protein>
    <recommendedName>
        <fullName evidence="5">Right handed beta helix domain-containing protein</fullName>
    </recommendedName>
</protein>
<dbReference type="OMA" id="QERPGTW"/>
<keyword evidence="1" id="KW-0732">Signal</keyword>
<dbReference type="EMBL" id="AEIJ01000063">
    <property type="status" value="NOT_ANNOTATED_CDS"/>
    <property type="molecule type" value="Genomic_DNA"/>
</dbReference>